<gene>
    <name evidence="1" type="ORF">SAMN05421847_0311</name>
</gene>
<evidence type="ECO:0000313" key="1">
    <source>
        <dbReference type="EMBL" id="SEF55768.1"/>
    </source>
</evidence>
<keyword evidence="2" id="KW-1185">Reference proteome</keyword>
<evidence type="ECO:0000313" key="2">
    <source>
        <dbReference type="Proteomes" id="UP000236738"/>
    </source>
</evidence>
<proteinExistence type="predicted"/>
<dbReference type="EMBL" id="FNUS01000001">
    <property type="protein sequence ID" value="SEF55768.1"/>
    <property type="molecule type" value="Genomic_DNA"/>
</dbReference>
<reference evidence="2" key="1">
    <citation type="submission" date="2016-10" db="EMBL/GenBank/DDBJ databases">
        <authorList>
            <person name="Varghese N."/>
            <person name="Submissions S."/>
        </authorList>
    </citation>
    <scope>NUCLEOTIDE SEQUENCE [LARGE SCALE GENOMIC DNA]</scope>
    <source>
        <strain evidence="2">DSM 21580</strain>
    </source>
</reference>
<sequence>MLKLFLWDGTITVYDWSRIANPRHRGMAGDNFEWNLQGDTFLQYLENGFTKANSNEKQFGKTLLAWRGNVDVIGLFGSKNGTENGPTHAATYIGTSKNGTEYTFSKNGLLVAPKVQTTTSLKGTYGNKLSYWNPR</sequence>
<dbReference type="AlphaFoldDB" id="A0A1H5T0S2"/>
<name>A0A1H5T0S2_9FLAO</name>
<dbReference type="Proteomes" id="UP000236738">
    <property type="component" value="Unassembled WGS sequence"/>
</dbReference>
<protein>
    <submittedName>
        <fullName evidence="1">Uncharacterized protein</fullName>
    </submittedName>
</protein>
<accession>A0A1H5T0S2</accession>
<organism evidence="1 2">
    <name type="scientific">Halpernia humi</name>
    <dbReference type="NCBI Taxonomy" id="493375"/>
    <lineage>
        <taxon>Bacteria</taxon>
        <taxon>Pseudomonadati</taxon>
        <taxon>Bacteroidota</taxon>
        <taxon>Flavobacteriia</taxon>
        <taxon>Flavobacteriales</taxon>
        <taxon>Weeksellaceae</taxon>
        <taxon>Chryseobacterium group</taxon>
        <taxon>Halpernia</taxon>
    </lineage>
</organism>